<feature type="transmembrane region" description="Helical" evidence="26">
    <location>
        <begin position="453"/>
        <end position="472"/>
    </location>
</feature>
<dbReference type="Pfam" id="PF07690">
    <property type="entry name" value="MFS_1"/>
    <property type="match status" value="1"/>
</dbReference>
<keyword evidence="8" id="KW-0769">Symport</keyword>
<feature type="transmembrane region" description="Helical" evidence="26">
    <location>
        <begin position="129"/>
        <end position="157"/>
    </location>
</feature>
<keyword evidence="5" id="KW-0813">Transport</keyword>
<comment type="catalytic activity">
    <reaction evidence="18">
        <text>N-acetyl-L-aspartyl-L-glutamate(out) = N-acetyl-L-aspartyl-L-glutamate(in)</text>
        <dbReference type="Rhea" id="RHEA:72599"/>
        <dbReference type="ChEBI" id="CHEBI:76931"/>
    </reaction>
    <physiologicalReaction direction="left-to-right" evidence="18">
        <dbReference type="Rhea" id="RHEA:72600"/>
    </physiologicalReaction>
</comment>
<dbReference type="InterPro" id="IPR011701">
    <property type="entry name" value="MFS"/>
</dbReference>
<feature type="transmembrane region" description="Helical" evidence="26">
    <location>
        <begin position="21"/>
        <end position="40"/>
    </location>
</feature>
<comment type="subcellular location">
    <subcellularLocation>
        <location evidence="2">Basolateral cell membrane</location>
        <topology evidence="2">Multi-pass membrane protein</topology>
    </subcellularLocation>
    <subcellularLocation>
        <location evidence="3">Cytoplasmic vesicle</location>
        <location evidence="3">Secretory vesicle membrane</location>
        <topology evidence="3">Multi-pass membrane protein</topology>
    </subcellularLocation>
    <subcellularLocation>
        <location evidence="1">Cytoplasmic vesicle</location>
        <location evidence="1">Secretory vesicle</location>
        <location evidence="1">Synaptic vesicle membrane</location>
    </subcellularLocation>
    <subcellularLocation>
        <location evidence="4">Lysosome membrane</location>
    </subcellularLocation>
</comment>
<dbReference type="GO" id="GO:0046942">
    <property type="term" value="P:carboxylic acid transport"/>
    <property type="evidence" value="ECO:0007669"/>
    <property type="project" value="UniProtKB-ARBA"/>
</dbReference>
<dbReference type="InterPro" id="IPR036259">
    <property type="entry name" value="MFS_trans_sf"/>
</dbReference>
<evidence type="ECO:0000256" key="23">
    <source>
        <dbReference type="ARBA" id="ARBA00080244"/>
    </source>
</evidence>
<keyword evidence="13" id="KW-0458">Lysosome</keyword>
<keyword evidence="29" id="KW-1185">Reference proteome</keyword>
<feature type="transmembrane region" description="Helical" evidence="26">
    <location>
        <begin position="186"/>
        <end position="210"/>
    </location>
</feature>
<evidence type="ECO:0000256" key="16">
    <source>
        <dbReference type="ARBA" id="ARBA00050554"/>
    </source>
</evidence>
<dbReference type="PANTHER" id="PTHR11662:SF399">
    <property type="entry name" value="FI19708P1-RELATED"/>
    <property type="match status" value="1"/>
</dbReference>
<dbReference type="AlphaFoldDB" id="A0A087USF1"/>
<evidence type="ECO:0000256" key="1">
    <source>
        <dbReference type="ARBA" id="ARBA00004432"/>
    </source>
</evidence>
<feature type="domain" description="Major facilitator superfamily (MFS) profile" evidence="27">
    <location>
        <begin position="22"/>
        <end position="477"/>
    </location>
</feature>
<evidence type="ECO:0000256" key="20">
    <source>
        <dbReference type="ARBA" id="ARBA00051612"/>
    </source>
</evidence>
<evidence type="ECO:0000256" key="24">
    <source>
        <dbReference type="ARBA" id="ARBA00081195"/>
    </source>
</evidence>
<evidence type="ECO:0000256" key="26">
    <source>
        <dbReference type="SAM" id="Phobius"/>
    </source>
</evidence>
<dbReference type="SUPFAM" id="SSF103473">
    <property type="entry name" value="MFS general substrate transporter"/>
    <property type="match status" value="1"/>
</dbReference>
<evidence type="ECO:0000256" key="14">
    <source>
        <dbReference type="ARBA" id="ARBA00023329"/>
    </source>
</evidence>
<proteinExistence type="predicted"/>
<dbReference type="PANTHER" id="PTHR11662">
    <property type="entry name" value="SOLUTE CARRIER FAMILY 17"/>
    <property type="match status" value="1"/>
</dbReference>
<evidence type="ECO:0000256" key="8">
    <source>
        <dbReference type="ARBA" id="ARBA00022847"/>
    </source>
</evidence>
<sequence>METTETRNEEVRKVQRCELSGLRYLFAFMGFLGFCTIYAIRVNINVAIVAMVNNSAIYKNDNETRSEECNVTPPPFIANHTSYDLPKDGEFIWSTHLQAIILGSFYYGYCISQIPGGRMAEIFSAKWIFGIGTGITALLTLVTPIAARCHVAFLIVIRTLEGLSQGVTMPAMHSMLGRWVPDSEKAFLSTVVYCGICIGTVVTMPLSGYLCNTEFLGGWPSAFYMVGIFGCVWFIFWALLVTDKPSSHPWITKKELKYITLNQRIEQNVELPPIPWMKIVTSVPFWALIITQIGQDWCFYTIVNDLPTFFATVLHFKIETNGFLSSFPYLLQTIVGCIVGYLADLTIRKKVASPGFVRKFCNTAAGLGTASGLIGVCLAGCDVTMNVVFFTCSLAIGGFCYSGYMVSHLDLSPEYAGTLMGIANTISNLTGFLAPSVVGALIENSPTLHQWRIVFFITVVILIVTSLVFVFFSSAEKQPWSPDVQQYEILNSIENPKNIQVGYGTIKEKS</sequence>
<evidence type="ECO:0000256" key="10">
    <source>
        <dbReference type="ARBA" id="ARBA00023018"/>
    </source>
</evidence>
<dbReference type="STRING" id="407821.A0A087USF1"/>
<reference evidence="28 29" key="1">
    <citation type="submission" date="2013-11" db="EMBL/GenBank/DDBJ databases">
        <title>Genome sequencing of Stegodyphus mimosarum.</title>
        <authorList>
            <person name="Bechsgaard J."/>
        </authorList>
    </citation>
    <scope>NUCLEOTIDE SEQUENCE [LARGE SCALE GENOMIC DNA]</scope>
</reference>
<evidence type="ECO:0000256" key="15">
    <source>
        <dbReference type="ARBA" id="ARBA00050101"/>
    </source>
</evidence>
<dbReference type="GO" id="GO:0006820">
    <property type="term" value="P:monoatomic anion transport"/>
    <property type="evidence" value="ECO:0007669"/>
    <property type="project" value="TreeGrafter"/>
</dbReference>
<dbReference type="Gene3D" id="1.20.1250.20">
    <property type="entry name" value="MFS general substrate transporter like domains"/>
    <property type="match status" value="2"/>
</dbReference>
<feature type="transmembrane region" description="Helical" evidence="26">
    <location>
        <begin position="222"/>
        <end position="240"/>
    </location>
</feature>
<comment type="catalytic activity">
    <reaction evidence="20">
        <text>D-glucuronate(out) + H(+)(out) = D-glucuronate(in) + H(+)(in)</text>
        <dbReference type="Rhea" id="RHEA:72591"/>
        <dbReference type="ChEBI" id="CHEBI:15378"/>
        <dbReference type="ChEBI" id="CHEBI:58720"/>
    </reaction>
    <physiologicalReaction direction="left-to-right" evidence="20">
        <dbReference type="Rhea" id="RHEA:72592"/>
    </physiologicalReaction>
</comment>
<keyword evidence="6" id="KW-1003">Cell membrane</keyword>
<dbReference type="EMBL" id="KK121350">
    <property type="protein sequence ID" value="KFM80290.1"/>
    <property type="molecule type" value="Genomic_DNA"/>
</dbReference>
<comment type="catalytic activity">
    <reaction evidence="16">
        <text>L-aspartate(out) = L-aspartate(in)</text>
        <dbReference type="Rhea" id="RHEA:66332"/>
        <dbReference type="ChEBI" id="CHEBI:29991"/>
    </reaction>
    <physiologicalReaction direction="left-to-right" evidence="16">
        <dbReference type="Rhea" id="RHEA:66333"/>
    </physiologicalReaction>
</comment>
<evidence type="ECO:0000256" key="13">
    <source>
        <dbReference type="ARBA" id="ARBA00023228"/>
    </source>
</evidence>
<evidence type="ECO:0000256" key="25">
    <source>
        <dbReference type="ARBA" id="ARBA00081925"/>
    </source>
</evidence>
<evidence type="ECO:0000256" key="7">
    <source>
        <dbReference type="ARBA" id="ARBA00022692"/>
    </source>
</evidence>
<feature type="transmembrane region" description="Helical" evidence="26">
    <location>
        <begin position="359"/>
        <end position="381"/>
    </location>
</feature>
<comment type="catalytic activity">
    <reaction evidence="15">
        <text>2 nitrate(out) + H(+)(out) = 2 nitrate(in) + H(+)(in)</text>
        <dbReference type="Rhea" id="RHEA:71539"/>
        <dbReference type="ChEBI" id="CHEBI:15378"/>
        <dbReference type="ChEBI" id="CHEBI:17632"/>
    </reaction>
    <physiologicalReaction direction="left-to-right" evidence="15">
        <dbReference type="Rhea" id="RHEA:71540"/>
    </physiologicalReaction>
</comment>
<evidence type="ECO:0000256" key="4">
    <source>
        <dbReference type="ARBA" id="ARBA00004656"/>
    </source>
</evidence>
<comment type="catalytic activity">
    <reaction evidence="19">
        <text>L-glutamate(out) = L-glutamate(in)</text>
        <dbReference type="Rhea" id="RHEA:66336"/>
        <dbReference type="ChEBI" id="CHEBI:29985"/>
    </reaction>
    <physiologicalReaction direction="left-to-right" evidence="19">
        <dbReference type="Rhea" id="RHEA:66337"/>
    </physiologicalReaction>
</comment>
<feature type="non-terminal residue" evidence="28">
    <location>
        <position position="510"/>
    </location>
</feature>
<evidence type="ECO:0000313" key="29">
    <source>
        <dbReference type="Proteomes" id="UP000054359"/>
    </source>
</evidence>
<evidence type="ECO:0000259" key="27">
    <source>
        <dbReference type="PROSITE" id="PS50850"/>
    </source>
</evidence>
<evidence type="ECO:0000256" key="2">
    <source>
        <dbReference type="ARBA" id="ARBA00004554"/>
    </source>
</evidence>
<evidence type="ECO:0000256" key="12">
    <source>
        <dbReference type="ARBA" id="ARBA00023180"/>
    </source>
</evidence>
<dbReference type="FunFam" id="1.20.1250.20:FF:000067">
    <property type="entry name" value="sialin isoform X2"/>
    <property type="match status" value="1"/>
</dbReference>
<feature type="transmembrane region" description="Helical" evidence="26">
    <location>
        <begin position="418"/>
        <end position="441"/>
    </location>
</feature>
<dbReference type="Proteomes" id="UP000054359">
    <property type="component" value="Unassembled WGS sequence"/>
</dbReference>
<dbReference type="OrthoDB" id="2985014at2759"/>
<evidence type="ECO:0000256" key="5">
    <source>
        <dbReference type="ARBA" id="ARBA00022448"/>
    </source>
</evidence>
<name>A0A087USF1_STEMI</name>
<dbReference type="InterPro" id="IPR050382">
    <property type="entry name" value="MFS_Na/Anion_cotransporter"/>
</dbReference>
<protein>
    <recommendedName>
        <fullName evidence="22">Sialin</fullName>
    </recommendedName>
    <alternativeName>
        <fullName evidence="25">H(+)/nitrate cotransporter</fullName>
    </alternativeName>
    <alternativeName>
        <fullName evidence="23">H(+)/sialic acid cotransporter</fullName>
    </alternativeName>
    <alternativeName>
        <fullName evidence="24">Vesicular excitatory amino acid transporter</fullName>
    </alternativeName>
</protein>
<evidence type="ECO:0000256" key="17">
    <source>
        <dbReference type="ARBA" id="ARBA00050625"/>
    </source>
</evidence>
<dbReference type="GO" id="GO:0030672">
    <property type="term" value="C:synaptic vesicle membrane"/>
    <property type="evidence" value="ECO:0007669"/>
    <property type="project" value="UniProtKB-SubCell"/>
</dbReference>
<keyword evidence="11 26" id="KW-0472">Membrane</keyword>
<comment type="function">
    <text evidence="21">Receptor for CM101, a polysaccharide produced by group B Streptococcus with antipathoangiogenic properties.</text>
</comment>
<organism evidence="28 29">
    <name type="scientific">Stegodyphus mimosarum</name>
    <name type="common">African social velvet spider</name>
    <dbReference type="NCBI Taxonomy" id="407821"/>
    <lineage>
        <taxon>Eukaryota</taxon>
        <taxon>Metazoa</taxon>
        <taxon>Ecdysozoa</taxon>
        <taxon>Arthropoda</taxon>
        <taxon>Chelicerata</taxon>
        <taxon>Arachnida</taxon>
        <taxon>Araneae</taxon>
        <taxon>Araneomorphae</taxon>
        <taxon>Entelegynae</taxon>
        <taxon>Eresoidea</taxon>
        <taxon>Eresidae</taxon>
        <taxon>Stegodyphus</taxon>
    </lineage>
</organism>
<dbReference type="GO" id="GO:0005765">
    <property type="term" value="C:lysosomal membrane"/>
    <property type="evidence" value="ECO:0007669"/>
    <property type="project" value="UniProtKB-SubCell"/>
</dbReference>
<evidence type="ECO:0000256" key="18">
    <source>
        <dbReference type="ARBA" id="ARBA00051403"/>
    </source>
</evidence>
<keyword evidence="10" id="KW-0770">Synapse</keyword>
<evidence type="ECO:0000313" key="28">
    <source>
        <dbReference type="EMBL" id="KFM80290.1"/>
    </source>
</evidence>
<comment type="catalytic activity">
    <reaction evidence="17">
        <text>N-acetylneuraminate(in) + H(+)(in) = N-acetylneuraminate(out) + H(+)(out)</text>
        <dbReference type="Rhea" id="RHEA:28987"/>
        <dbReference type="ChEBI" id="CHEBI:15378"/>
        <dbReference type="ChEBI" id="CHEBI:35418"/>
    </reaction>
    <physiologicalReaction direction="right-to-left" evidence="17">
        <dbReference type="Rhea" id="RHEA:28989"/>
    </physiologicalReaction>
</comment>
<accession>A0A087USF1</accession>
<evidence type="ECO:0000256" key="19">
    <source>
        <dbReference type="ARBA" id="ARBA00051447"/>
    </source>
</evidence>
<keyword evidence="12" id="KW-0325">Glycoprotein</keyword>
<feature type="transmembrane region" description="Helical" evidence="26">
    <location>
        <begin position="91"/>
        <end position="109"/>
    </location>
</feature>
<dbReference type="GO" id="GO:0015293">
    <property type="term" value="F:symporter activity"/>
    <property type="evidence" value="ECO:0007669"/>
    <property type="project" value="UniProtKB-KW"/>
</dbReference>
<dbReference type="CDD" id="cd17318">
    <property type="entry name" value="MFS_SLC17"/>
    <property type="match status" value="1"/>
</dbReference>
<dbReference type="OMA" id="CYNDPEE"/>
<keyword evidence="14" id="KW-0968">Cytoplasmic vesicle</keyword>
<dbReference type="GO" id="GO:0016323">
    <property type="term" value="C:basolateral plasma membrane"/>
    <property type="evidence" value="ECO:0007669"/>
    <property type="project" value="UniProtKB-SubCell"/>
</dbReference>
<evidence type="ECO:0000256" key="9">
    <source>
        <dbReference type="ARBA" id="ARBA00022989"/>
    </source>
</evidence>
<feature type="transmembrane region" description="Helical" evidence="26">
    <location>
        <begin position="329"/>
        <end position="347"/>
    </location>
</feature>
<evidence type="ECO:0000256" key="3">
    <source>
        <dbReference type="ARBA" id="ARBA00004638"/>
    </source>
</evidence>
<evidence type="ECO:0000256" key="22">
    <source>
        <dbReference type="ARBA" id="ARBA00069713"/>
    </source>
</evidence>
<evidence type="ECO:0000256" key="11">
    <source>
        <dbReference type="ARBA" id="ARBA00023136"/>
    </source>
</evidence>
<evidence type="ECO:0000256" key="6">
    <source>
        <dbReference type="ARBA" id="ARBA00022475"/>
    </source>
</evidence>
<feature type="transmembrane region" description="Helical" evidence="26">
    <location>
        <begin position="387"/>
        <end position="406"/>
    </location>
</feature>
<dbReference type="PROSITE" id="PS50850">
    <property type="entry name" value="MFS"/>
    <property type="match status" value="1"/>
</dbReference>
<gene>
    <name evidence="28" type="ORF">X975_00247</name>
</gene>
<evidence type="ECO:0000256" key="21">
    <source>
        <dbReference type="ARBA" id="ARBA00056891"/>
    </source>
</evidence>
<keyword evidence="9 26" id="KW-1133">Transmembrane helix</keyword>
<dbReference type="FunFam" id="1.20.1250.20:FF:000003">
    <property type="entry name" value="Solute carrier family 17 member 3"/>
    <property type="match status" value="1"/>
</dbReference>
<keyword evidence="7 26" id="KW-0812">Transmembrane</keyword>
<dbReference type="InterPro" id="IPR020846">
    <property type="entry name" value="MFS_dom"/>
</dbReference>